<dbReference type="PANTHER" id="PTHR33179:SF79">
    <property type="entry name" value="CALMODULIN-BINDING PROTEIN 25"/>
    <property type="match status" value="1"/>
</dbReference>
<name>A0A565BPT4_9BRAS</name>
<protein>
    <recommendedName>
        <fullName evidence="1">VQ domain-containing protein</fullName>
    </recommendedName>
</protein>
<dbReference type="PANTHER" id="PTHR33179">
    <property type="entry name" value="VQ MOTIF-CONTAINING PROTEIN"/>
    <property type="match status" value="1"/>
</dbReference>
<reference evidence="2" key="1">
    <citation type="submission" date="2019-07" db="EMBL/GenBank/DDBJ databases">
        <authorList>
            <person name="Dittberner H."/>
        </authorList>
    </citation>
    <scope>NUCLEOTIDE SEQUENCE [LARGE SCALE GENOMIC DNA]</scope>
</reference>
<dbReference type="InterPro" id="IPR008889">
    <property type="entry name" value="VQ"/>
</dbReference>
<evidence type="ECO:0000259" key="1">
    <source>
        <dbReference type="Pfam" id="PF05678"/>
    </source>
</evidence>
<evidence type="ECO:0000313" key="2">
    <source>
        <dbReference type="EMBL" id="VVB02934.1"/>
    </source>
</evidence>
<dbReference type="EMBL" id="CABITT030000004">
    <property type="protein sequence ID" value="VVB02934.1"/>
    <property type="molecule type" value="Genomic_DNA"/>
</dbReference>
<sequence>MASSDGLASVDPWSYRQGFEVDSWLLPDTFSHDNDLLARALHTTVTSSSPHTLYQPSDFFDSAAVSHTLSSTLSGSTGSDPEIVAGGGGAKRKRNCLLTDKAATKRRSRASKKSQTTFITADPSNFRQMVQQVTGANYVDDSTSVVFNPILKPEPYRLVNRLSTAVPTLDTSAFLSNHQQENAFSGNGGVGLPTGKSSGTVEAGGGSAVDTYPNFPTLESWKVM</sequence>
<dbReference type="Pfam" id="PF05678">
    <property type="entry name" value="VQ"/>
    <property type="match status" value="1"/>
</dbReference>
<dbReference type="AlphaFoldDB" id="A0A565BPT4"/>
<dbReference type="Proteomes" id="UP000489600">
    <property type="component" value="Unassembled WGS sequence"/>
</dbReference>
<evidence type="ECO:0000313" key="3">
    <source>
        <dbReference type="Proteomes" id="UP000489600"/>
    </source>
</evidence>
<gene>
    <name evidence="2" type="ORF">ANE_LOCUS13378</name>
</gene>
<dbReference type="GO" id="GO:0005516">
    <property type="term" value="F:calmodulin binding"/>
    <property type="evidence" value="ECO:0007669"/>
    <property type="project" value="TreeGrafter"/>
</dbReference>
<dbReference type="GO" id="GO:0006970">
    <property type="term" value="P:response to osmotic stress"/>
    <property type="evidence" value="ECO:0007669"/>
    <property type="project" value="TreeGrafter"/>
</dbReference>
<dbReference type="GO" id="GO:0005634">
    <property type="term" value="C:nucleus"/>
    <property type="evidence" value="ECO:0007669"/>
    <property type="project" value="TreeGrafter"/>
</dbReference>
<feature type="domain" description="VQ" evidence="1">
    <location>
        <begin position="114"/>
        <end position="137"/>
    </location>
</feature>
<dbReference type="OrthoDB" id="780868at2759"/>
<organism evidence="2 3">
    <name type="scientific">Arabis nemorensis</name>
    <dbReference type="NCBI Taxonomy" id="586526"/>
    <lineage>
        <taxon>Eukaryota</taxon>
        <taxon>Viridiplantae</taxon>
        <taxon>Streptophyta</taxon>
        <taxon>Embryophyta</taxon>
        <taxon>Tracheophyta</taxon>
        <taxon>Spermatophyta</taxon>
        <taxon>Magnoliopsida</taxon>
        <taxon>eudicotyledons</taxon>
        <taxon>Gunneridae</taxon>
        <taxon>Pentapetalae</taxon>
        <taxon>rosids</taxon>
        <taxon>malvids</taxon>
        <taxon>Brassicales</taxon>
        <taxon>Brassicaceae</taxon>
        <taxon>Arabideae</taxon>
        <taxon>Arabis</taxon>
    </lineage>
</organism>
<accession>A0A565BPT4</accession>
<dbReference type="InterPro" id="IPR039609">
    <property type="entry name" value="VQ_15/22"/>
</dbReference>
<proteinExistence type="predicted"/>
<keyword evidence="3" id="KW-1185">Reference proteome</keyword>
<comment type="caution">
    <text evidence="2">The sequence shown here is derived from an EMBL/GenBank/DDBJ whole genome shotgun (WGS) entry which is preliminary data.</text>
</comment>